<evidence type="ECO:0000313" key="2">
    <source>
        <dbReference type="EMBL" id="GMI26768.1"/>
    </source>
</evidence>
<proteinExistence type="predicted"/>
<name>A0ABQ6MI55_9STRA</name>
<evidence type="ECO:0000256" key="1">
    <source>
        <dbReference type="SAM" id="SignalP"/>
    </source>
</evidence>
<dbReference type="SUPFAM" id="SSF53474">
    <property type="entry name" value="alpha/beta-Hydrolases"/>
    <property type="match status" value="1"/>
</dbReference>
<comment type="caution">
    <text evidence="2">The sequence shown here is derived from an EMBL/GenBank/DDBJ whole genome shotgun (WGS) entry which is preliminary data.</text>
</comment>
<keyword evidence="1" id="KW-0732">Signal</keyword>
<dbReference type="EMBL" id="BRYB01002865">
    <property type="protein sequence ID" value="GMI26768.1"/>
    <property type="molecule type" value="Genomic_DNA"/>
</dbReference>
<reference evidence="2 3" key="1">
    <citation type="journal article" date="2023" name="Commun. Biol.">
        <title>Genome analysis of Parmales, the sister group of diatoms, reveals the evolutionary specialization of diatoms from phago-mixotrophs to photoautotrophs.</title>
        <authorList>
            <person name="Ban H."/>
            <person name="Sato S."/>
            <person name="Yoshikawa S."/>
            <person name="Yamada K."/>
            <person name="Nakamura Y."/>
            <person name="Ichinomiya M."/>
            <person name="Sato N."/>
            <person name="Blanc-Mathieu R."/>
            <person name="Endo H."/>
            <person name="Kuwata A."/>
            <person name="Ogata H."/>
        </authorList>
    </citation>
    <scope>NUCLEOTIDE SEQUENCE [LARGE SCALE GENOMIC DNA]</scope>
</reference>
<gene>
    <name evidence="2" type="ORF">TeGR_g7855</name>
</gene>
<accession>A0ABQ6MI55</accession>
<sequence>MKAALLYCIIAAAASSAAPDWECTDVALPDGNGLVAHKARVCYKPTLTTPSDPSALHVFGHGDGGGGPLIHGYDRALSTLTDAGFVVASYLSCWVDTPCGPGGSLDFLEFYKTIVAIQGDSELSQLVNFDVPVTLSGHSSGARAVLMAAALKENPNTFMQDYEEVTGMSDEMKAARDMVGAVVANHPDAMYLEKYNPDIPNYNISRTPAMILTGTADIIEKEGSAWRVFSDIASPDKIFANVDRAVHSEIVLQHRGMALTAAFSKLFGTGDERERAALYAPGGLAEDAPIAGGDGARNNGGAGGYLACEEGGGYPADVREFCA</sequence>
<dbReference type="Proteomes" id="UP001165060">
    <property type="component" value="Unassembled WGS sequence"/>
</dbReference>
<organism evidence="2 3">
    <name type="scientific">Tetraparma gracilis</name>
    <dbReference type="NCBI Taxonomy" id="2962635"/>
    <lineage>
        <taxon>Eukaryota</taxon>
        <taxon>Sar</taxon>
        <taxon>Stramenopiles</taxon>
        <taxon>Ochrophyta</taxon>
        <taxon>Bolidophyceae</taxon>
        <taxon>Parmales</taxon>
        <taxon>Triparmaceae</taxon>
        <taxon>Tetraparma</taxon>
    </lineage>
</organism>
<keyword evidence="3" id="KW-1185">Reference proteome</keyword>
<feature type="signal peptide" evidence="1">
    <location>
        <begin position="1"/>
        <end position="17"/>
    </location>
</feature>
<protein>
    <submittedName>
        <fullName evidence="2">Uncharacterized protein</fullName>
    </submittedName>
</protein>
<dbReference type="InterPro" id="IPR029058">
    <property type="entry name" value="AB_hydrolase_fold"/>
</dbReference>
<feature type="chain" id="PRO_5047481025" evidence="1">
    <location>
        <begin position="18"/>
        <end position="323"/>
    </location>
</feature>
<evidence type="ECO:0000313" key="3">
    <source>
        <dbReference type="Proteomes" id="UP001165060"/>
    </source>
</evidence>
<dbReference type="Gene3D" id="3.40.50.1820">
    <property type="entry name" value="alpha/beta hydrolase"/>
    <property type="match status" value="1"/>
</dbReference>